<dbReference type="EMBL" id="MLJW01000432">
    <property type="protein sequence ID" value="OIQ87248.1"/>
    <property type="molecule type" value="Genomic_DNA"/>
</dbReference>
<dbReference type="EC" id="3.1.3.16" evidence="2"/>
<evidence type="ECO:0000313" key="2">
    <source>
        <dbReference type="EMBL" id="OIQ87248.1"/>
    </source>
</evidence>
<dbReference type="SMART" id="SM00332">
    <property type="entry name" value="PP2Cc"/>
    <property type="match status" value="1"/>
</dbReference>
<dbReference type="PANTHER" id="PTHR13832:SF827">
    <property type="entry name" value="PROTEIN PHOSPHATASE 1L"/>
    <property type="match status" value="1"/>
</dbReference>
<organism evidence="2">
    <name type="scientific">mine drainage metagenome</name>
    <dbReference type="NCBI Taxonomy" id="410659"/>
    <lineage>
        <taxon>unclassified sequences</taxon>
        <taxon>metagenomes</taxon>
        <taxon>ecological metagenomes</taxon>
    </lineage>
</organism>
<dbReference type="InterPro" id="IPR001932">
    <property type="entry name" value="PPM-type_phosphatase-like_dom"/>
</dbReference>
<dbReference type="NCBIfam" id="NF033484">
    <property type="entry name" value="Stp1_PP2C_phos"/>
    <property type="match status" value="1"/>
</dbReference>
<keyword evidence="2" id="KW-0378">Hydrolase</keyword>
<gene>
    <name evidence="2" type="primary">stp_18</name>
    <name evidence="2" type="ORF">GALL_308960</name>
</gene>
<sequence length="276" mass="30159">MNMDLTHVLDVAQLTDVGKKRDHNEDSVASDVSSGLLVLADGMGGYQAGEVASKMAVLTIMAEMKERLAGSSSGKIDVASGMQMESTLLRDAVAKANAGIYHASRTQPQCAGMGTTLVVALFTNDRVLVGHVGDSRMYRLRGDAFCQITLDHSLLQEQIRAGLITPEQARFSNHRNLVTRALGVDSVVELELHEHDVEAGDIYLMCSDGLSDLVEDDDIYLALRTLNANLTFAARHLVEMANDNGGYDNISVILARPRQPYSAGRHWRHRILGWLK</sequence>
<reference evidence="2" key="1">
    <citation type="submission" date="2016-10" db="EMBL/GenBank/DDBJ databases">
        <title>Sequence of Gallionella enrichment culture.</title>
        <authorList>
            <person name="Poehlein A."/>
            <person name="Muehling M."/>
            <person name="Daniel R."/>
        </authorList>
    </citation>
    <scope>NUCLEOTIDE SEQUENCE</scope>
</reference>
<dbReference type="PANTHER" id="PTHR13832">
    <property type="entry name" value="PROTEIN PHOSPHATASE 2C"/>
    <property type="match status" value="1"/>
</dbReference>
<dbReference type="SMART" id="SM00331">
    <property type="entry name" value="PP2C_SIG"/>
    <property type="match status" value="1"/>
</dbReference>
<dbReference type="PROSITE" id="PS51746">
    <property type="entry name" value="PPM_2"/>
    <property type="match status" value="1"/>
</dbReference>
<dbReference type="Gene3D" id="3.60.40.10">
    <property type="entry name" value="PPM-type phosphatase domain"/>
    <property type="match status" value="1"/>
</dbReference>
<dbReference type="SUPFAM" id="SSF81606">
    <property type="entry name" value="PP2C-like"/>
    <property type="match status" value="1"/>
</dbReference>
<accession>A0A1J5QUT5</accession>
<protein>
    <submittedName>
        <fullName evidence="2">Serine/threonine phosphatase stp</fullName>
        <ecNumber evidence="2">3.1.3.16</ecNumber>
    </submittedName>
</protein>
<dbReference type="InterPro" id="IPR036457">
    <property type="entry name" value="PPM-type-like_dom_sf"/>
</dbReference>
<dbReference type="CDD" id="cd00143">
    <property type="entry name" value="PP2Cc"/>
    <property type="match status" value="1"/>
</dbReference>
<feature type="domain" description="PPM-type phosphatase" evidence="1">
    <location>
        <begin position="11"/>
        <end position="257"/>
    </location>
</feature>
<evidence type="ECO:0000259" key="1">
    <source>
        <dbReference type="PROSITE" id="PS51746"/>
    </source>
</evidence>
<dbReference type="Pfam" id="PF13672">
    <property type="entry name" value="PP2C_2"/>
    <property type="match status" value="1"/>
</dbReference>
<dbReference type="GO" id="GO:0004722">
    <property type="term" value="F:protein serine/threonine phosphatase activity"/>
    <property type="evidence" value="ECO:0007669"/>
    <property type="project" value="UniProtKB-EC"/>
</dbReference>
<proteinExistence type="predicted"/>
<dbReference type="InterPro" id="IPR015655">
    <property type="entry name" value="PP2C"/>
</dbReference>
<dbReference type="AlphaFoldDB" id="A0A1J5QUT5"/>
<name>A0A1J5QUT5_9ZZZZ</name>
<comment type="caution">
    <text evidence="2">The sequence shown here is derived from an EMBL/GenBank/DDBJ whole genome shotgun (WGS) entry which is preliminary data.</text>
</comment>